<evidence type="ECO:0000256" key="5">
    <source>
        <dbReference type="ARBA" id="ARBA00041900"/>
    </source>
</evidence>
<gene>
    <name evidence="9" type="ORF">PAECIP111893_01426</name>
</gene>
<reference evidence="9" key="1">
    <citation type="submission" date="2022-01" db="EMBL/GenBank/DDBJ databases">
        <authorList>
            <person name="Criscuolo A."/>
        </authorList>
    </citation>
    <scope>NUCLEOTIDE SEQUENCE</scope>
    <source>
        <strain evidence="9">CIP111893</strain>
    </source>
</reference>
<evidence type="ECO:0000256" key="4">
    <source>
        <dbReference type="ARBA" id="ARBA00039159"/>
    </source>
</evidence>
<dbReference type="PANTHER" id="PTHR43734:SF7">
    <property type="entry name" value="4,4'-DIAPONEUROSPORENE OXYGENASE"/>
    <property type="match status" value="1"/>
</dbReference>
<comment type="caution">
    <text evidence="9">The sequence shown here is derived from an EMBL/GenBank/DDBJ whole genome shotgun (WGS) entry which is preliminary data.</text>
</comment>
<comment type="pathway">
    <text evidence="2">Carotenoid biosynthesis; staphyloxanthin biosynthesis; staphyloxanthin from farnesyl diphosphate: step 3/5.</text>
</comment>
<proteinExistence type="inferred from homology"/>
<dbReference type="Proteomes" id="UP000838686">
    <property type="component" value="Unassembled WGS sequence"/>
</dbReference>
<feature type="domain" description="Amine oxidase" evidence="8">
    <location>
        <begin position="12"/>
        <end position="420"/>
    </location>
</feature>
<dbReference type="EMBL" id="CAKMMF010000006">
    <property type="protein sequence ID" value="CAH1200538.1"/>
    <property type="molecule type" value="Genomic_DNA"/>
</dbReference>
<evidence type="ECO:0000313" key="10">
    <source>
        <dbReference type="Proteomes" id="UP000838686"/>
    </source>
</evidence>
<keyword evidence="1" id="KW-0560">Oxidoreductase</keyword>
<evidence type="ECO:0000313" key="9">
    <source>
        <dbReference type="EMBL" id="CAH1200538.1"/>
    </source>
</evidence>
<dbReference type="SUPFAM" id="SSF51905">
    <property type="entry name" value="FAD/NAD(P)-binding domain"/>
    <property type="match status" value="1"/>
</dbReference>
<dbReference type="Gene3D" id="3.50.50.60">
    <property type="entry name" value="FAD/NAD(P)-binding domain"/>
    <property type="match status" value="1"/>
</dbReference>
<evidence type="ECO:0000259" key="8">
    <source>
        <dbReference type="Pfam" id="PF01593"/>
    </source>
</evidence>
<dbReference type="InterPro" id="IPR036188">
    <property type="entry name" value="FAD/NAD-bd_sf"/>
</dbReference>
<organism evidence="9 10">
    <name type="scientific">Paenibacillus plantiphilus</name>
    <dbReference type="NCBI Taxonomy" id="2905650"/>
    <lineage>
        <taxon>Bacteria</taxon>
        <taxon>Bacillati</taxon>
        <taxon>Bacillota</taxon>
        <taxon>Bacilli</taxon>
        <taxon>Bacillales</taxon>
        <taxon>Paenibacillaceae</taxon>
        <taxon>Paenibacillus</taxon>
    </lineage>
</organism>
<accession>A0ABN8GCR0</accession>
<dbReference type="RefSeq" id="WP_236339776.1">
    <property type="nucleotide sequence ID" value="NZ_CAKMMF010000006.1"/>
</dbReference>
<dbReference type="Gene3D" id="3.90.660.50">
    <property type="match status" value="1"/>
</dbReference>
<name>A0ABN8GCR0_9BACL</name>
<dbReference type="Pfam" id="PF01593">
    <property type="entry name" value="Amino_oxidase"/>
    <property type="match status" value="1"/>
</dbReference>
<evidence type="ECO:0000256" key="7">
    <source>
        <dbReference type="ARBA" id="ARBA00048532"/>
    </source>
</evidence>
<evidence type="ECO:0000256" key="1">
    <source>
        <dbReference type="ARBA" id="ARBA00023002"/>
    </source>
</evidence>
<sequence>MKWDTVIIGSGLSGLIASIVAAQAGHAVVLVERNDKLGGRASSEMMKGSVLNMGAHALYRSGEAAAIIRELGIPIEAGNLPLSGTAVLEGSLFPLPINAGALLTSKLLTWKGRMKLAKLLLRLKAIDSSALRDISWMDWVVKYFPHDRGAQQFMLAMGRLWTYSNCPEKLSAGAIIKQGQVAVDGVYYLHDGWQSLIDALKKRAEIEGVAIIKGKAEAILIDGGETAGVVLANEERLAASTVIAAVSPEEAIRLLSKAGGQYGDKLKQWGARMTASYASCLDITVRKLAQPKRSFALHMERPLYYSNHSKAARLNNEGHQVIHLLKYQASVEQIDAAQDRKELEAWMSMLQPGWRNELVSERFIPKAVVANTMPILGMAGRPAVEDTGLRGMYVSGDWVGQQGMLADAAVASAKQAAHGVIRFLRG</sequence>
<dbReference type="InterPro" id="IPR002937">
    <property type="entry name" value="Amino_oxidase"/>
</dbReference>
<comment type="similarity">
    <text evidence="3">Belongs to the carotenoid/retinoid oxidoreductase family. CrtP subfamily.</text>
</comment>
<protein>
    <recommendedName>
        <fullName evidence="4">4,4'-diaponeurosporene oxygenase</fullName>
    </recommendedName>
    <alternativeName>
        <fullName evidence="5">4,4'-diaponeurosporene oxidase</fullName>
    </alternativeName>
    <alternativeName>
        <fullName evidence="6">Carotenoid oxidase</fullName>
    </alternativeName>
</protein>
<dbReference type="PRINTS" id="PR00368">
    <property type="entry name" value="FADPNR"/>
</dbReference>
<keyword evidence="10" id="KW-1185">Reference proteome</keyword>
<evidence type="ECO:0000256" key="3">
    <source>
        <dbReference type="ARBA" id="ARBA00038194"/>
    </source>
</evidence>
<dbReference type="PANTHER" id="PTHR43734">
    <property type="entry name" value="PHYTOENE DESATURASE"/>
    <property type="match status" value="1"/>
</dbReference>
<evidence type="ECO:0000256" key="2">
    <source>
        <dbReference type="ARBA" id="ARBA00037901"/>
    </source>
</evidence>
<comment type="catalytic activity">
    <reaction evidence="7">
        <text>all-trans-4,4'-diaponeurosporene + 2 AH2 + 2 O2 = 4,4'-diaponeurosporenal + 2 A + 3 H2O</text>
        <dbReference type="Rhea" id="RHEA:56104"/>
        <dbReference type="ChEBI" id="CHEBI:13193"/>
        <dbReference type="ChEBI" id="CHEBI:15377"/>
        <dbReference type="ChEBI" id="CHEBI:15379"/>
        <dbReference type="ChEBI" id="CHEBI:17499"/>
        <dbReference type="ChEBI" id="CHEBI:62743"/>
        <dbReference type="ChEBI" id="CHEBI:79065"/>
    </reaction>
</comment>
<evidence type="ECO:0000256" key="6">
    <source>
        <dbReference type="ARBA" id="ARBA00042619"/>
    </source>
</evidence>